<dbReference type="EMBL" id="ML996689">
    <property type="protein sequence ID" value="KAF2403854.1"/>
    <property type="molecule type" value="Genomic_DNA"/>
</dbReference>
<dbReference type="OrthoDB" id="159449at2759"/>
<dbReference type="InterPro" id="IPR050302">
    <property type="entry name" value="Rab_GAP_TBC_domain"/>
</dbReference>
<dbReference type="PANTHER" id="PTHR47219:SF9">
    <property type="entry name" value="GTPASE ACTIVATING PROTEIN AND CENTROSOME-ASSOCIATED, ISOFORM B"/>
    <property type="match status" value="1"/>
</dbReference>
<dbReference type="Pfam" id="PF00566">
    <property type="entry name" value="RabGAP-TBC"/>
    <property type="match status" value="1"/>
</dbReference>
<organism evidence="6 7">
    <name type="scientific">Trichodelitschia bisporula</name>
    <dbReference type="NCBI Taxonomy" id="703511"/>
    <lineage>
        <taxon>Eukaryota</taxon>
        <taxon>Fungi</taxon>
        <taxon>Dikarya</taxon>
        <taxon>Ascomycota</taxon>
        <taxon>Pezizomycotina</taxon>
        <taxon>Dothideomycetes</taxon>
        <taxon>Dothideomycetes incertae sedis</taxon>
        <taxon>Phaeotrichales</taxon>
        <taxon>Phaeotrichaceae</taxon>
        <taxon>Trichodelitschia</taxon>
    </lineage>
</organism>
<feature type="coiled-coil region" evidence="3">
    <location>
        <begin position="638"/>
        <end position="672"/>
    </location>
</feature>
<feature type="compositionally biased region" description="Polar residues" evidence="4">
    <location>
        <begin position="31"/>
        <end position="49"/>
    </location>
</feature>
<proteinExistence type="predicted"/>
<dbReference type="PANTHER" id="PTHR47219">
    <property type="entry name" value="RAB GTPASE-ACTIVATING PROTEIN 1-LIKE"/>
    <property type="match status" value="1"/>
</dbReference>
<dbReference type="FunFam" id="1.10.8.270:FF:000001">
    <property type="entry name" value="TBC1 domain family member 1"/>
    <property type="match status" value="1"/>
</dbReference>
<keyword evidence="2 3" id="KW-0175">Coiled coil</keyword>
<reference evidence="6" key="1">
    <citation type="journal article" date="2020" name="Stud. Mycol.">
        <title>101 Dothideomycetes genomes: a test case for predicting lifestyles and emergence of pathogens.</title>
        <authorList>
            <person name="Haridas S."/>
            <person name="Albert R."/>
            <person name="Binder M."/>
            <person name="Bloem J."/>
            <person name="Labutti K."/>
            <person name="Salamov A."/>
            <person name="Andreopoulos B."/>
            <person name="Baker S."/>
            <person name="Barry K."/>
            <person name="Bills G."/>
            <person name="Bluhm B."/>
            <person name="Cannon C."/>
            <person name="Castanera R."/>
            <person name="Culley D."/>
            <person name="Daum C."/>
            <person name="Ezra D."/>
            <person name="Gonzalez J."/>
            <person name="Henrissat B."/>
            <person name="Kuo A."/>
            <person name="Liang C."/>
            <person name="Lipzen A."/>
            <person name="Lutzoni F."/>
            <person name="Magnuson J."/>
            <person name="Mondo S."/>
            <person name="Nolan M."/>
            <person name="Ohm R."/>
            <person name="Pangilinan J."/>
            <person name="Park H.-J."/>
            <person name="Ramirez L."/>
            <person name="Alfaro M."/>
            <person name="Sun H."/>
            <person name="Tritt A."/>
            <person name="Yoshinaga Y."/>
            <person name="Zwiers L.-H."/>
            <person name="Turgeon B."/>
            <person name="Goodwin S."/>
            <person name="Spatafora J."/>
            <person name="Crous P."/>
            <person name="Grigoriev I."/>
        </authorList>
    </citation>
    <scope>NUCLEOTIDE SEQUENCE</scope>
    <source>
        <strain evidence="6">CBS 262.69</strain>
    </source>
</reference>
<feature type="compositionally biased region" description="Basic and acidic residues" evidence="4">
    <location>
        <begin position="125"/>
        <end position="138"/>
    </location>
</feature>
<evidence type="ECO:0000313" key="6">
    <source>
        <dbReference type="EMBL" id="KAF2403854.1"/>
    </source>
</evidence>
<feature type="region of interest" description="Disordered" evidence="4">
    <location>
        <begin position="936"/>
        <end position="977"/>
    </location>
</feature>
<evidence type="ECO:0000256" key="4">
    <source>
        <dbReference type="SAM" id="MobiDB-lite"/>
    </source>
</evidence>
<feature type="region of interest" description="Disordered" evidence="4">
    <location>
        <begin position="534"/>
        <end position="554"/>
    </location>
</feature>
<feature type="compositionally biased region" description="Polar residues" evidence="4">
    <location>
        <begin position="608"/>
        <end position="621"/>
    </location>
</feature>
<feature type="compositionally biased region" description="Polar residues" evidence="4">
    <location>
        <begin position="831"/>
        <end position="845"/>
    </location>
</feature>
<feature type="coiled-coil region" evidence="3">
    <location>
        <begin position="897"/>
        <end position="924"/>
    </location>
</feature>
<dbReference type="FunFam" id="1.10.10.750:FF:000003">
    <property type="entry name" value="GTPase activating protein (Evi5)"/>
    <property type="match status" value="1"/>
</dbReference>
<dbReference type="Gene3D" id="1.10.10.750">
    <property type="entry name" value="Ypt/Rab-GAP domain of gyp1p, domain 1"/>
    <property type="match status" value="1"/>
</dbReference>
<feature type="compositionally biased region" description="Polar residues" evidence="4">
    <location>
        <begin position="94"/>
        <end position="122"/>
    </location>
</feature>
<feature type="domain" description="Rab-GAP TBC" evidence="5">
    <location>
        <begin position="238"/>
        <end position="422"/>
    </location>
</feature>
<feature type="coiled-coil region" evidence="3">
    <location>
        <begin position="737"/>
        <end position="799"/>
    </location>
</feature>
<name>A0A6G1I6P0_9PEZI</name>
<feature type="region of interest" description="Disordered" evidence="4">
    <location>
        <begin position="606"/>
        <end position="626"/>
    </location>
</feature>
<feature type="compositionally biased region" description="Polar residues" evidence="4">
    <location>
        <begin position="943"/>
        <end position="959"/>
    </location>
</feature>
<feature type="region of interest" description="Disordered" evidence="4">
    <location>
        <begin position="807"/>
        <end position="845"/>
    </location>
</feature>
<evidence type="ECO:0000256" key="2">
    <source>
        <dbReference type="ARBA" id="ARBA00023054"/>
    </source>
</evidence>
<dbReference type="Gene3D" id="1.10.8.270">
    <property type="entry name" value="putative rabgap domain of human tbc1 domain family member 14 like domains"/>
    <property type="match status" value="1"/>
</dbReference>
<dbReference type="SUPFAM" id="SSF47923">
    <property type="entry name" value="Ypt/Rab-GAP domain of gyp1p"/>
    <property type="match status" value="2"/>
</dbReference>
<evidence type="ECO:0000256" key="3">
    <source>
        <dbReference type="SAM" id="Coils"/>
    </source>
</evidence>
<accession>A0A6G1I6P0</accession>
<keyword evidence="7" id="KW-1185">Reference proteome</keyword>
<feature type="compositionally biased region" description="Low complexity" evidence="4">
    <location>
        <begin position="811"/>
        <end position="827"/>
    </location>
</feature>
<evidence type="ECO:0000313" key="7">
    <source>
        <dbReference type="Proteomes" id="UP000799640"/>
    </source>
</evidence>
<dbReference type="Gene3D" id="1.10.472.80">
    <property type="entry name" value="Ypt/Rab-GAP domain of gyp1p, domain 3"/>
    <property type="match status" value="1"/>
</dbReference>
<dbReference type="AlphaFoldDB" id="A0A6G1I6P0"/>
<dbReference type="SMART" id="SM00164">
    <property type="entry name" value="TBC"/>
    <property type="match status" value="1"/>
</dbReference>
<gene>
    <name evidence="6" type="ORF">EJ06DRAFT_505207</name>
</gene>
<feature type="region of interest" description="Disordered" evidence="4">
    <location>
        <begin position="1"/>
        <end position="144"/>
    </location>
</feature>
<protein>
    <recommendedName>
        <fullName evidence="5">Rab-GAP TBC domain-containing protein</fullName>
    </recommendedName>
</protein>
<dbReference type="FunFam" id="1.10.472.80:FF:000027">
    <property type="entry name" value="GTPase activating protein (Evi5)"/>
    <property type="match status" value="1"/>
</dbReference>
<evidence type="ECO:0000256" key="1">
    <source>
        <dbReference type="ARBA" id="ARBA00022468"/>
    </source>
</evidence>
<keyword evidence="1" id="KW-0343">GTPase activation</keyword>
<dbReference type="InterPro" id="IPR035969">
    <property type="entry name" value="Rab-GAP_TBC_sf"/>
</dbReference>
<evidence type="ECO:0000259" key="5">
    <source>
        <dbReference type="PROSITE" id="PS50086"/>
    </source>
</evidence>
<dbReference type="InterPro" id="IPR000195">
    <property type="entry name" value="Rab-GAP-TBC_dom"/>
</dbReference>
<feature type="region of interest" description="Disordered" evidence="4">
    <location>
        <begin position="157"/>
        <end position="179"/>
    </location>
</feature>
<sequence>MEAVTDVSPLDTECASTPRKHAEGGHLATDSLVTISLSESDSTRPQTLSADGVKSERATTSSEAQSMDDASKTDSFEFPDSSSPNEDDAEDTSNESQGQAADSPASLSGRSRSGSTDSNHSIQVDWEKLDKTEQREDAGSESDEQTTLLLARLEQENNAIATDPKSALKSRLRTQSRPPSIQQLRKLVQEQGARSVRFSMLPAAAPMTELDFWAALVRDYSQTAQRLPTVTSTKIRGGIPAPLRGVVWVSMAGARDRFIEEQYEKLCGESSPYENIINKDIGRSFPGVEMFRDPAGEGQKMLGRVLKCYSLYDDKIGYCQGLGFLVGPLLMNMGEKQAFCVLVRLMEDYDLRSCFLPDLSGLHLRIYQFQKLLHQHVPKLAAHLDSLGVEGAYLSQWFLSFFAVTCPLPMLFRIYDVIFAEGASETIMRVALSIMKRNEKKLIGFTEFEDAMQLLLSRALWDPYGLNATSADEFVDDFCGFTSVVTRDSLQALEASFREVQTGDSPGGRMSFFPDVQSAASRFLGRLWISSHTPSKSTTASLTPALVAPPRPDSVLLRTPSKQSLATLNSINSIEGTSDGSGSTLSTAVTEASIMSRESCADLASLKSIKSPTDPSRLTTSSRDKGLHGQIEDLLTALSETQREHAVSAAQLEREREERAEDRLLIRSLMQQLKKEVALRPAKFTHKRATSELPIPRDGQNSSTRYVSESAQSLIEAVDSRFSAKHTDRQSSLYETKAQLRMSVDALKEQLRNEASKNRELTRQLSEKDLEADGIRDELQKARARIKDGYVEKQRLEQTVLDLRQVTRQNSGLSRSPSRSGSDISLPDSAFTPSRSDTLETDASSTTGLREFKLISAIRPKRATQVFNKRTSSLVTQPVLSTEKNAPPSEESLLLELVNAKTAEAVARQELEELRARFEALRKMLNITSPLPSPLATDEPINYTKTPITKTPESTKTATPSSGGWGPPSGFFGWGKRSASTANVPTITAEHSK</sequence>
<dbReference type="GO" id="GO:0005096">
    <property type="term" value="F:GTPase activator activity"/>
    <property type="evidence" value="ECO:0007669"/>
    <property type="project" value="UniProtKB-KW"/>
</dbReference>
<dbReference type="Proteomes" id="UP000799640">
    <property type="component" value="Unassembled WGS sequence"/>
</dbReference>
<dbReference type="GO" id="GO:0031267">
    <property type="term" value="F:small GTPase binding"/>
    <property type="evidence" value="ECO:0007669"/>
    <property type="project" value="TreeGrafter"/>
</dbReference>
<dbReference type="PROSITE" id="PS50086">
    <property type="entry name" value="TBC_RABGAP"/>
    <property type="match status" value="1"/>
</dbReference>